<keyword evidence="2" id="KW-1185">Reference proteome</keyword>
<gene>
    <name evidence="1" type="ORF">H6G81_13710</name>
</gene>
<comment type="caution">
    <text evidence="1">The sequence shown here is derived from an EMBL/GenBank/DDBJ whole genome shotgun (WGS) entry which is preliminary data.</text>
</comment>
<reference evidence="1 2" key="1">
    <citation type="journal article" date="2020" name="ISME J.">
        <title>Comparative genomics reveals insights into cyanobacterial evolution and habitat adaptation.</title>
        <authorList>
            <person name="Chen M.Y."/>
            <person name="Teng W.K."/>
            <person name="Zhao L."/>
            <person name="Hu C.X."/>
            <person name="Zhou Y.K."/>
            <person name="Han B.P."/>
            <person name="Song L.R."/>
            <person name="Shu W.S."/>
        </authorList>
    </citation>
    <scope>NUCLEOTIDE SEQUENCE [LARGE SCALE GENOMIC DNA]</scope>
    <source>
        <strain evidence="1 2">FACHB-248</strain>
    </source>
</reference>
<protein>
    <submittedName>
        <fullName evidence="1">Uncharacterized protein</fullName>
    </submittedName>
</protein>
<dbReference type="Proteomes" id="UP000660380">
    <property type="component" value="Unassembled WGS sequence"/>
</dbReference>
<evidence type="ECO:0000313" key="1">
    <source>
        <dbReference type="EMBL" id="MBD2605559.1"/>
    </source>
</evidence>
<proteinExistence type="predicted"/>
<accession>A0ABR8GR99</accession>
<evidence type="ECO:0000313" key="2">
    <source>
        <dbReference type="Proteomes" id="UP000660380"/>
    </source>
</evidence>
<sequence length="375" mass="42585">MSTTGENQDLYDRFAALKETLADRLAPQLIQNPQLADALTQQIEDLLSQVLTNQGQMVAPPDGGLAELVGIGSQAASKVNSTRLPQGVEDYDEQVASDRILAVADLYYLYQHEKVGVFRAVKKLQELFNAGAVRLSNGDGAYGLYRFDRRSVLRYTQKERMQTYRRVFGYTTVPPMSSAKPNLQFHTLFTQFINNVAEFWRDKRISDVIRDRAYDPSFGSIATVRRAGLDLRNNLKWSSYGHVTVLRIEVLQLLEEAFKILGADDVKKLFGADNAWDVVEEIMLRYFKQDVNASQRHRMAVAGRSIIRWLAQKYILNNSRAEFEALVREIADVTEEWLTSAETLGIAFRGHTKRVVTFEPRQNGHRPLRSAGEGY</sequence>
<organism evidence="1 2">
    <name type="scientific">Scytonema hofmannii FACHB-248</name>
    <dbReference type="NCBI Taxonomy" id="1842502"/>
    <lineage>
        <taxon>Bacteria</taxon>
        <taxon>Bacillati</taxon>
        <taxon>Cyanobacteriota</taxon>
        <taxon>Cyanophyceae</taxon>
        <taxon>Nostocales</taxon>
        <taxon>Scytonemataceae</taxon>
        <taxon>Scytonema</taxon>
    </lineage>
</organism>
<name>A0ABR8GR99_9CYAN</name>
<dbReference type="RefSeq" id="WP_051503048.1">
    <property type="nucleotide sequence ID" value="NZ_JACJTA010000025.1"/>
</dbReference>
<dbReference type="EMBL" id="JACJTA010000025">
    <property type="protein sequence ID" value="MBD2605559.1"/>
    <property type="molecule type" value="Genomic_DNA"/>
</dbReference>